<sequence>MEMLLRERIVFLGSQIDDFVADAIISQLLLFDAIDSTKDIRLFINSPGGSFRASLNVRELVIQFGCVRLIPFVNKGLARNMGNLKVSKRRELYCIIASISRIRWMMVCEAAGFGFGYLVFVKLRTSVSGLATTWS</sequence>
<organism evidence="1 2">
    <name type="scientific">Iris pallida</name>
    <name type="common">Sweet iris</name>
    <dbReference type="NCBI Taxonomy" id="29817"/>
    <lineage>
        <taxon>Eukaryota</taxon>
        <taxon>Viridiplantae</taxon>
        <taxon>Streptophyta</taxon>
        <taxon>Embryophyta</taxon>
        <taxon>Tracheophyta</taxon>
        <taxon>Spermatophyta</taxon>
        <taxon>Magnoliopsida</taxon>
        <taxon>Liliopsida</taxon>
        <taxon>Asparagales</taxon>
        <taxon>Iridaceae</taxon>
        <taxon>Iridoideae</taxon>
        <taxon>Irideae</taxon>
        <taxon>Iris</taxon>
    </lineage>
</organism>
<dbReference type="Pfam" id="PF00574">
    <property type="entry name" value="CLP_protease"/>
    <property type="match status" value="1"/>
</dbReference>
<reference evidence="1" key="1">
    <citation type="journal article" date="2023" name="GigaByte">
        <title>Genome assembly of the bearded iris, Iris pallida Lam.</title>
        <authorList>
            <person name="Bruccoleri R.E."/>
            <person name="Oakeley E.J."/>
            <person name="Faust A.M.E."/>
            <person name="Altorfer M."/>
            <person name="Dessus-Babus S."/>
            <person name="Burckhardt D."/>
            <person name="Oertli M."/>
            <person name="Naumann U."/>
            <person name="Petersen F."/>
            <person name="Wong J."/>
        </authorList>
    </citation>
    <scope>NUCLEOTIDE SEQUENCE</scope>
    <source>
        <strain evidence="1">GSM-AAB239-AS_SAM_17_03QT</strain>
    </source>
</reference>
<dbReference type="GO" id="GO:0009368">
    <property type="term" value="C:endopeptidase Clp complex"/>
    <property type="evidence" value="ECO:0007669"/>
    <property type="project" value="TreeGrafter"/>
</dbReference>
<dbReference type="GO" id="GO:0051117">
    <property type="term" value="F:ATPase binding"/>
    <property type="evidence" value="ECO:0007669"/>
    <property type="project" value="TreeGrafter"/>
</dbReference>
<dbReference type="Proteomes" id="UP001140949">
    <property type="component" value="Unassembled WGS sequence"/>
</dbReference>
<dbReference type="PANTHER" id="PTHR10381:SF24">
    <property type="entry name" value="ATP-DEPENDENT CLP PROTEASE PROTEOLYTIC SUBUNIT 4, CHLOROPLASTIC"/>
    <property type="match status" value="1"/>
</dbReference>
<proteinExistence type="predicted"/>
<keyword evidence="1" id="KW-0645">Protease</keyword>
<dbReference type="GO" id="GO:0004176">
    <property type="term" value="F:ATP-dependent peptidase activity"/>
    <property type="evidence" value="ECO:0007669"/>
    <property type="project" value="TreeGrafter"/>
</dbReference>
<dbReference type="EMBL" id="JANAVB010018000">
    <property type="protein sequence ID" value="KAJ6829952.1"/>
    <property type="molecule type" value="Genomic_DNA"/>
</dbReference>
<dbReference type="Gene3D" id="3.90.226.10">
    <property type="entry name" value="2-enoyl-CoA Hydratase, Chain A, domain 1"/>
    <property type="match status" value="1"/>
</dbReference>
<dbReference type="SUPFAM" id="SSF52096">
    <property type="entry name" value="ClpP/crotonase"/>
    <property type="match status" value="1"/>
</dbReference>
<name>A0AAX6GN65_IRIPA</name>
<dbReference type="GO" id="GO:0006515">
    <property type="term" value="P:protein quality control for misfolded or incompletely synthesized proteins"/>
    <property type="evidence" value="ECO:0007669"/>
    <property type="project" value="TreeGrafter"/>
</dbReference>
<dbReference type="InterPro" id="IPR029045">
    <property type="entry name" value="ClpP/crotonase-like_dom_sf"/>
</dbReference>
<evidence type="ECO:0000313" key="2">
    <source>
        <dbReference type="Proteomes" id="UP001140949"/>
    </source>
</evidence>
<dbReference type="AlphaFoldDB" id="A0AAX6GN65"/>
<dbReference type="PANTHER" id="PTHR10381">
    <property type="entry name" value="ATP-DEPENDENT CLP PROTEASE PROTEOLYTIC SUBUNIT"/>
    <property type="match status" value="1"/>
</dbReference>
<comment type="caution">
    <text evidence="1">The sequence shown here is derived from an EMBL/GenBank/DDBJ whole genome shotgun (WGS) entry which is preliminary data.</text>
</comment>
<dbReference type="InterPro" id="IPR023562">
    <property type="entry name" value="ClpP/TepA"/>
</dbReference>
<evidence type="ECO:0000313" key="1">
    <source>
        <dbReference type="EMBL" id="KAJ6829952.1"/>
    </source>
</evidence>
<dbReference type="GO" id="GO:0004252">
    <property type="term" value="F:serine-type endopeptidase activity"/>
    <property type="evidence" value="ECO:0007669"/>
    <property type="project" value="TreeGrafter"/>
</dbReference>
<keyword evidence="2" id="KW-1185">Reference proteome</keyword>
<gene>
    <name evidence="1" type="ORF">M6B38_125545</name>
</gene>
<keyword evidence="1" id="KW-0378">Hydrolase</keyword>
<accession>A0AAX6GN65</accession>
<reference evidence="1" key="2">
    <citation type="submission" date="2023-04" db="EMBL/GenBank/DDBJ databases">
        <authorList>
            <person name="Bruccoleri R.E."/>
            <person name="Oakeley E.J."/>
            <person name="Faust A.-M."/>
            <person name="Dessus-Babus S."/>
            <person name="Altorfer M."/>
            <person name="Burckhardt D."/>
            <person name="Oertli M."/>
            <person name="Naumann U."/>
            <person name="Petersen F."/>
            <person name="Wong J."/>
        </authorList>
    </citation>
    <scope>NUCLEOTIDE SEQUENCE</scope>
    <source>
        <strain evidence="1">GSM-AAB239-AS_SAM_17_03QT</strain>
        <tissue evidence="1">Leaf</tissue>
    </source>
</reference>
<protein>
    <submittedName>
        <fullName evidence="1">ATP-dependent Clp protease proteolytic subunit 4, chloroplastic</fullName>
    </submittedName>
</protein>